<evidence type="ECO:0000313" key="2">
    <source>
        <dbReference type="Proteomes" id="UP000215215"/>
    </source>
</evidence>
<evidence type="ECO:0000313" key="1">
    <source>
        <dbReference type="EMBL" id="OYD15318.1"/>
    </source>
</evidence>
<accession>A0A235BSN4</accession>
<reference evidence="1 2" key="1">
    <citation type="submission" date="2017-07" db="EMBL/GenBank/DDBJ databases">
        <title>Recovery of genomes from metagenomes via a dereplication, aggregation, and scoring strategy.</title>
        <authorList>
            <person name="Sieber C.M."/>
            <person name="Probst A.J."/>
            <person name="Sharrar A."/>
            <person name="Thomas B.C."/>
            <person name="Hess M."/>
            <person name="Tringe S.G."/>
            <person name="Banfield J.F."/>
        </authorList>
    </citation>
    <scope>NUCLEOTIDE SEQUENCE [LARGE SCALE GENOMIC DNA]</scope>
    <source>
        <strain evidence="1">JGI_Cruoil_03_44_89</strain>
    </source>
</reference>
<name>A0A235BSN4_UNCW3</name>
<dbReference type="InterPro" id="IPR025529">
    <property type="entry name" value="DUF4416"/>
</dbReference>
<proteinExistence type="predicted"/>
<organism evidence="1 2">
    <name type="scientific">candidate division WOR-3 bacterium JGI_Cruoil_03_44_89</name>
    <dbReference type="NCBI Taxonomy" id="1973748"/>
    <lineage>
        <taxon>Bacteria</taxon>
        <taxon>Bacteria division WOR-3</taxon>
    </lineage>
</organism>
<comment type="caution">
    <text evidence="1">The sequence shown here is derived from an EMBL/GenBank/DDBJ whole genome shotgun (WGS) entry which is preliminary data.</text>
</comment>
<gene>
    <name evidence="1" type="ORF">CH333_06030</name>
</gene>
<dbReference type="AlphaFoldDB" id="A0A235BSN4"/>
<dbReference type="Proteomes" id="UP000215215">
    <property type="component" value="Unassembled WGS sequence"/>
</dbReference>
<protein>
    <recommendedName>
        <fullName evidence="3">GTP-binding protein</fullName>
    </recommendedName>
</protein>
<dbReference type="EMBL" id="NOZQ01000130">
    <property type="protein sequence ID" value="OYD15318.1"/>
    <property type="molecule type" value="Genomic_DNA"/>
</dbReference>
<dbReference type="Pfam" id="PF14385">
    <property type="entry name" value="DUF4416"/>
    <property type="match status" value="1"/>
</dbReference>
<sequence>MGNRPAKLFCGLIGHSFDAVIEELIERFGKIDQRMGSISFIYTDYYIDEMGENLLRDWVTFEKLIDEEDIGKIKNITCGIERKLSLRDRRTVNIDPGYVNLSRVILASTKDYSHRIYISQGIFAEVTLIYKHKNFTPLPWTYPDYRDNIKFFERVRKKLYTNVNIKMQKGHRLE</sequence>
<evidence type="ECO:0008006" key="3">
    <source>
        <dbReference type="Google" id="ProtNLM"/>
    </source>
</evidence>